<protein>
    <submittedName>
        <fullName evidence="1">Uncharacterized protein</fullName>
    </submittedName>
</protein>
<accession>A0AAF0GJZ5</accession>
<gene>
    <name evidence="1" type="primary">15</name>
    <name evidence="1" type="ORF">SEA_TROGGLEHUMPER_15</name>
</gene>
<proteinExistence type="predicted"/>
<dbReference type="EMBL" id="OQ709222">
    <property type="protein sequence ID" value="WGH21900.1"/>
    <property type="molecule type" value="Genomic_DNA"/>
</dbReference>
<evidence type="ECO:0000313" key="1">
    <source>
        <dbReference type="EMBL" id="WGH21900.1"/>
    </source>
</evidence>
<evidence type="ECO:0000313" key="2">
    <source>
        <dbReference type="Proteomes" id="UP001242841"/>
    </source>
</evidence>
<name>A0AAF0GJZ5_9CAUD</name>
<dbReference type="Proteomes" id="UP001242841">
    <property type="component" value="Segment"/>
</dbReference>
<organism evidence="1 2">
    <name type="scientific">Rhodococcus phage Trogglehumper</name>
    <dbReference type="NCBI Taxonomy" id="3038381"/>
    <lineage>
        <taxon>Viruses</taxon>
        <taxon>Duplodnaviria</taxon>
        <taxon>Heunggongvirae</taxon>
        <taxon>Uroviricota</taxon>
        <taxon>Caudoviricetes</taxon>
        <taxon>Caudoviricetes incertae sedis</taxon>
        <taxon>Trogglehumpervirus</taxon>
        <taxon>Trogglehumpervirus trogglehumper</taxon>
    </lineage>
</organism>
<sequence length="136" mass="15430">MFPTTFVTPSRTTLMLVESKDYSKPPRIHMVHAWGHSEGGFRLIPFIADKDGTLVAADVDRVTENVTIGHHVDRLTQTAIAAAKEYRKQNPAQQFSYSDERQVDLDRGFWNAEVDPAELDRRTCLPTTTSRHFGRS</sequence>
<keyword evidence="2" id="KW-1185">Reference proteome</keyword>
<reference evidence="1" key="1">
    <citation type="submission" date="2023-03" db="EMBL/GenBank/DDBJ databases">
        <authorList>
            <person name="Aguilar E."/>
            <person name="Antigua R."/>
            <person name="Antonino C."/>
            <person name="Bisram R."/>
            <person name="Chen J."/>
            <person name="Davilmar B."/>
            <person name="Del R.K."/>
            <person name="Germosen J."/>
            <person name="Hernandez J."/>
            <person name="Kelloggs L."/>
            <person name="Lema C."/>
            <person name="Li J."/>
            <person name="Melendez A."/>
            <person name="Mohammed I."/>
            <person name="Ryan A."/>
            <person name="Singh S."/>
            <person name="Tariq H."/>
            <person name="Golebiewska U.P."/>
            <person name="Russell D.A."/>
            <person name="Jacobs-Sera D."/>
            <person name="Hatfull G.F."/>
        </authorList>
    </citation>
    <scope>NUCLEOTIDE SEQUENCE</scope>
</reference>